<evidence type="ECO:0000259" key="2">
    <source>
        <dbReference type="PROSITE" id="PS50110"/>
    </source>
</evidence>
<proteinExistence type="predicted"/>
<feature type="modified residue" description="4-aspartylphosphate" evidence="1">
    <location>
        <position position="56"/>
    </location>
</feature>
<dbReference type="InterPro" id="IPR011006">
    <property type="entry name" value="CheY-like_superfamily"/>
</dbReference>
<name>A0A7V4WVS4_CALAY</name>
<dbReference type="SUPFAM" id="SSF52172">
    <property type="entry name" value="CheY-like"/>
    <property type="match status" value="1"/>
</dbReference>
<evidence type="ECO:0000259" key="3">
    <source>
        <dbReference type="PROSITE" id="PS51832"/>
    </source>
</evidence>
<dbReference type="PROSITE" id="PS51832">
    <property type="entry name" value="HD_GYP"/>
    <property type="match status" value="1"/>
</dbReference>
<feature type="non-terminal residue" evidence="4">
    <location>
        <position position="321"/>
    </location>
</feature>
<dbReference type="Proteomes" id="UP000885779">
    <property type="component" value="Unassembled WGS sequence"/>
</dbReference>
<keyword evidence="1" id="KW-0597">Phosphoprotein</keyword>
<dbReference type="InterPro" id="IPR037522">
    <property type="entry name" value="HD_GYP_dom"/>
</dbReference>
<dbReference type="InterPro" id="IPR001789">
    <property type="entry name" value="Sig_transdc_resp-reg_receiver"/>
</dbReference>
<dbReference type="CDD" id="cd00077">
    <property type="entry name" value="HDc"/>
    <property type="match status" value="1"/>
</dbReference>
<dbReference type="Pfam" id="PF00072">
    <property type="entry name" value="Response_reg"/>
    <property type="match status" value="1"/>
</dbReference>
<dbReference type="InterPro" id="IPR003607">
    <property type="entry name" value="HD/PDEase_dom"/>
</dbReference>
<evidence type="ECO:0000256" key="1">
    <source>
        <dbReference type="PROSITE-ProRule" id="PRU00169"/>
    </source>
</evidence>
<dbReference type="Gene3D" id="3.40.50.2300">
    <property type="match status" value="1"/>
</dbReference>
<feature type="domain" description="Response regulatory" evidence="2">
    <location>
        <begin position="7"/>
        <end position="123"/>
    </location>
</feature>
<sequence>MFGSNITILVIDDDPANIDLIHEILPNETYRIIGAQSGEEGLTKLSKTRPDLILLDVVMPGMSGYEVLKKIKEHPEFRLTPIIMITALYGQEDRLKALNLGVDDFITKPVNVFELRARINNLLKLRAYINELEHAEQVIFSLARAVEAKDRYTEGHCERLSTLAEELGKKMGMDGEDLTILRRGGILHDIGKIAIPESILLKPGPLTAEEYDIIKTHPEEGERICAPLKTLRPVLPTIRHHQERFNGSGYPDSLKGQDIPIHARIIGVVDCFDALTTKRSYRDALDDETAIKIMREETERGLWDPDIVEIFLSIIEEPAKY</sequence>
<organism evidence="4">
    <name type="scientific">Caldithrix abyssi</name>
    <dbReference type="NCBI Taxonomy" id="187145"/>
    <lineage>
        <taxon>Bacteria</taxon>
        <taxon>Pseudomonadati</taxon>
        <taxon>Calditrichota</taxon>
        <taxon>Calditrichia</taxon>
        <taxon>Calditrichales</taxon>
        <taxon>Calditrichaceae</taxon>
        <taxon>Caldithrix</taxon>
    </lineage>
</organism>
<feature type="domain" description="HD-GYP" evidence="3">
    <location>
        <begin position="131"/>
        <end position="321"/>
    </location>
</feature>
<dbReference type="SUPFAM" id="SSF109604">
    <property type="entry name" value="HD-domain/PDEase-like"/>
    <property type="match status" value="1"/>
</dbReference>
<dbReference type="SMART" id="SM00471">
    <property type="entry name" value="HDc"/>
    <property type="match status" value="1"/>
</dbReference>
<accession>A0A7V4WVS4</accession>
<dbReference type="PANTHER" id="PTHR45228">
    <property type="entry name" value="CYCLIC DI-GMP PHOSPHODIESTERASE TM_0186-RELATED"/>
    <property type="match status" value="1"/>
</dbReference>
<dbReference type="Gene3D" id="1.10.3210.10">
    <property type="entry name" value="Hypothetical protein af1432"/>
    <property type="match status" value="1"/>
</dbReference>
<dbReference type="InterPro" id="IPR006675">
    <property type="entry name" value="HDIG_dom"/>
</dbReference>
<protein>
    <submittedName>
        <fullName evidence="4">Response regulator</fullName>
    </submittedName>
</protein>
<dbReference type="InterPro" id="IPR052020">
    <property type="entry name" value="Cyclic_di-GMP/3'3'-cGAMP_PDE"/>
</dbReference>
<evidence type="ECO:0000313" key="4">
    <source>
        <dbReference type="EMBL" id="HGY55696.1"/>
    </source>
</evidence>
<dbReference type="Pfam" id="PF13487">
    <property type="entry name" value="HD_5"/>
    <property type="match status" value="1"/>
</dbReference>
<dbReference type="PANTHER" id="PTHR45228:SF1">
    <property type="entry name" value="CYCLIC DI-GMP PHOSPHODIESTERASE TM_0186"/>
    <property type="match status" value="1"/>
</dbReference>
<dbReference type="SMART" id="SM00448">
    <property type="entry name" value="REC"/>
    <property type="match status" value="1"/>
</dbReference>
<dbReference type="GO" id="GO:0000160">
    <property type="term" value="P:phosphorelay signal transduction system"/>
    <property type="evidence" value="ECO:0007669"/>
    <property type="project" value="InterPro"/>
</dbReference>
<dbReference type="EMBL" id="DRQG01000079">
    <property type="protein sequence ID" value="HGY55696.1"/>
    <property type="molecule type" value="Genomic_DNA"/>
</dbReference>
<gene>
    <name evidence="4" type="ORF">ENK44_08350</name>
</gene>
<dbReference type="NCBIfam" id="TIGR00277">
    <property type="entry name" value="HDIG"/>
    <property type="match status" value="1"/>
</dbReference>
<comment type="caution">
    <text evidence="4">The sequence shown here is derived from an EMBL/GenBank/DDBJ whole genome shotgun (WGS) entry which is preliminary data.</text>
</comment>
<reference evidence="4" key="1">
    <citation type="journal article" date="2020" name="mSystems">
        <title>Genome- and Community-Level Interaction Insights into Carbon Utilization and Element Cycling Functions of Hydrothermarchaeota in Hydrothermal Sediment.</title>
        <authorList>
            <person name="Zhou Z."/>
            <person name="Liu Y."/>
            <person name="Xu W."/>
            <person name="Pan J."/>
            <person name="Luo Z.H."/>
            <person name="Li M."/>
        </authorList>
    </citation>
    <scope>NUCLEOTIDE SEQUENCE [LARGE SCALE GENOMIC DNA]</scope>
    <source>
        <strain evidence="4">HyVt-577</strain>
    </source>
</reference>
<dbReference type="AlphaFoldDB" id="A0A7V4WVS4"/>
<dbReference type="PROSITE" id="PS50110">
    <property type="entry name" value="RESPONSE_REGULATORY"/>
    <property type="match status" value="1"/>
</dbReference>